<name>A0A0F9D0G5_9ZZZZ</name>
<gene>
    <name evidence="1" type="ORF">LCGC14_2547030</name>
</gene>
<organism evidence="1">
    <name type="scientific">marine sediment metagenome</name>
    <dbReference type="NCBI Taxonomy" id="412755"/>
    <lineage>
        <taxon>unclassified sequences</taxon>
        <taxon>metagenomes</taxon>
        <taxon>ecological metagenomes</taxon>
    </lineage>
</organism>
<proteinExistence type="predicted"/>
<reference evidence="1" key="1">
    <citation type="journal article" date="2015" name="Nature">
        <title>Complex archaea that bridge the gap between prokaryotes and eukaryotes.</title>
        <authorList>
            <person name="Spang A."/>
            <person name="Saw J.H."/>
            <person name="Jorgensen S.L."/>
            <person name="Zaremba-Niedzwiedzka K."/>
            <person name="Martijn J."/>
            <person name="Lind A.E."/>
            <person name="van Eijk R."/>
            <person name="Schleper C."/>
            <person name="Guy L."/>
            <person name="Ettema T.J."/>
        </authorList>
    </citation>
    <scope>NUCLEOTIDE SEQUENCE</scope>
</reference>
<dbReference type="EMBL" id="LAZR01041706">
    <property type="protein sequence ID" value="KKL11316.1"/>
    <property type="molecule type" value="Genomic_DNA"/>
</dbReference>
<comment type="caution">
    <text evidence="1">The sequence shown here is derived from an EMBL/GenBank/DDBJ whole genome shotgun (WGS) entry which is preliminary data.</text>
</comment>
<dbReference type="AlphaFoldDB" id="A0A0F9D0G5"/>
<accession>A0A0F9D0G5</accession>
<protein>
    <submittedName>
        <fullName evidence="1">Uncharacterized protein</fullName>
    </submittedName>
</protein>
<evidence type="ECO:0000313" key="1">
    <source>
        <dbReference type="EMBL" id="KKL11316.1"/>
    </source>
</evidence>
<dbReference type="SUPFAM" id="SSF57850">
    <property type="entry name" value="RING/U-box"/>
    <property type="match status" value="1"/>
</dbReference>
<sequence length="55" mass="6466">MDKCKWTMDNEYIYVTACGHTFYFTDELLSEQSGFVWCPYCGKAIEPVEQLEESE</sequence>